<comment type="caution">
    <text evidence="3">The sequence shown here is derived from an EMBL/GenBank/DDBJ whole genome shotgun (WGS) entry which is preliminary data.</text>
</comment>
<sequence length="602" mass="63762">MRSALFVDFDNVYSQLRQLSPAAAERFARAPVDWVHWLADALPPHDDTQPAGRRRLLVRRCYLNPNWYQKYRHAFLRAGFEVVDCPPVTSQGKTSTDIHMVLDIVDLLQHETHFDEFIVVSADADFTPVLLKLRRHDRRTAVLAVGYPSATYKASADLLIDERQFIDQALGLSVDEADAMAGGLGGGLGGGIAPTPLPSTLAAVPSAVHQMSVEATLPVPRAFTSAPPPGVPTEGPFSLGPLPTPGHGLWAASGVAPATPGGLPLAAASASSVLAGAAALPGSGTPVNVLRSCSREELQAISQRIRHLVAASPVPLAAGWLASQLKREFYPLLEQWNGQPGFKAFYRTLALSDLLWLPGSGGRLADPQRHAPEVPGSVPDGEGALRWQAAAQAARRLDAARQAVLDAAARAEAGEGEGPAADAALAEPSGAGTGTGTGSGFSGASHGAEADEGHAPGERMAAAGEEPVSHDVALLALAREVCASTQAPLLPPQTLRAILDELCADLQLQPYEPTETARRIVAACATRPGCEVSMREVVFLLRGMQLNGHVFGQGQDDVRTLARRLLNQILFLCEREQMALNEVQLAAVRRWIAGDLLDPPAR</sequence>
<dbReference type="Proteomes" id="UP001368500">
    <property type="component" value="Unassembled WGS sequence"/>
</dbReference>
<dbReference type="PANTHER" id="PTHR35811">
    <property type="entry name" value="SLR1870 PROTEIN"/>
    <property type="match status" value="1"/>
</dbReference>
<feature type="compositionally biased region" description="Basic and acidic residues" evidence="1">
    <location>
        <begin position="448"/>
        <end position="457"/>
    </location>
</feature>
<gene>
    <name evidence="3" type="ORF">AACH11_19290</name>
</gene>
<dbReference type="EMBL" id="JBBUTF010000019">
    <property type="protein sequence ID" value="MEK8028112.1"/>
    <property type="molecule type" value="Genomic_DNA"/>
</dbReference>
<keyword evidence="4" id="KW-1185">Reference proteome</keyword>
<evidence type="ECO:0000256" key="1">
    <source>
        <dbReference type="SAM" id="MobiDB-lite"/>
    </source>
</evidence>
<dbReference type="InterPro" id="IPR021139">
    <property type="entry name" value="NYN"/>
</dbReference>
<proteinExistence type="predicted"/>
<feature type="region of interest" description="Disordered" evidence="1">
    <location>
        <begin position="415"/>
        <end position="466"/>
    </location>
</feature>
<dbReference type="RefSeq" id="WP_341375895.1">
    <property type="nucleotide sequence ID" value="NZ_JBBUTF010000019.1"/>
</dbReference>
<dbReference type="Pfam" id="PF01936">
    <property type="entry name" value="NYN"/>
    <property type="match status" value="1"/>
</dbReference>
<protein>
    <submittedName>
        <fullName evidence="3">NYN domain-containing protein</fullName>
    </submittedName>
</protein>
<reference evidence="3 4" key="1">
    <citation type="submission" date="2024-04" db="EMBL/GenBank/DDBJ databases">
        <title>Novel species of the genus Ideonella isolated from streams.</title>
        <authorList>
            <person name="Lu H."/>
        </authorList>
    </citation>
    <scope>NUCLEOTIDE SEQUENCE [LARGE SCALE GENOMIC DNA]</scope>
    <source>
        <strain evidence="3 4">BYS139W</strain>
    </source>
</reference>
<dbReference type="PANTHER" id="PTHR35811:SF1">
    <property type="entry name" value="HTH OST-TYPE DOMAIN-CONTAINING PROTEIN"/>
    <property type="match status" value="1"/>
</dbReference>
<accession>A0ABU9BGR8</accession>
<feature type="compositionally biased region" description="Low complexity" evidence="1">
    <location>
        <begin position="418"/>
        <end position="430"/>
    </location>
</feature>
<organism evidence="3 4">
    <name type="scientific">Pseudaquabacterium rugosum</name>
    <dbReference type="NCBI Taxonomy" id="2984194"/>
    <lineage>
        <taxon>Bacteria</taxon>
        <taxon>Pseudomonadati</taxon>
        <taxon>Pseudomonadota</taxon>
        <taxon>Betaproteobacteria</taxon>
        <taxon>Burkholderiales</taxon>
        <taxon>Sphaerotilaceae</taxon>
        <taxon>Pseudaquabacterium</taxon>
    </lineage>
</organism>
<feature type="compositionally biased region" description="Gly residues" evidence="1">
    <location>
        <begin position="431"/>
        <end position="441"/>
    </location>
</feature>
<evidence type="ECO:0000313" key="3">
    <source>
        <dbReference type="EMBL" id="MEK8028112.1"/>
    </source>
</evidence>
<dbReference type="Gene3D" id="3.40.50.1010">
    <property type="entry name" value="5'-nuclease"/>
    <property type="match status" value="1"/>
</dbReference>
<name>A0ABU9BGR8_9BURK</name>
<feature type="domain" description="NYN" evidence="2">
    <location>
        <begin position="2"/>
        <end position="155"/>
    </location>
</feature>
<evidence type="ECO:0000259" key="2">
    <source>
        <dbReference type="Pfam" id="PF01936"/>
    </source>
</evidence>
<evidence type="ECO:0000313" key="4">
    <source>
        <dbReference type="Proteomes" id="UP001368500"/>
    </source>
</evidence>